<organism evidence="1 2">
    <name type="scientific">Kitasatospora cystarginea</name>
    <dbReference type="NCBI Taxonomy" id="58350"/>
    <lineage>
        <taxon>Bacteria</taxon>
        <taxon>Bacillati</taxon>
        <taxon>Actinomycetota</taxon>
        <taxon>Actinomycetes</taxon>
        <taxon>Kitasatosporales</taxon>
        <taxon>Streptomycetaceae</taxon>
        <taxon>Kitasatospora</taxon>
    </lineage>
</organism>
<accession>A0ABP5RMZ9</accession>
<dbReference type="Proteomes" id="UP001500305">
    <property type="component" value="Unassembled WGS sequence"/>
</dbReference>
<dbReference type="EMBL" id="BAAATR010000036">
    <property type="protein sequence ID" value="GAA2268174.1"/>
    <property type="molecule type" value="Genomic_DNA"/>
</dbReference>
<sequence length="145" mass="15656">MASRTRRSAGTRTFLDVLLHMVRIRRLSTERDLADLKAGTTLEVACSSSTLGTVRMLKIGKGGEIAHTAGGRLYLADGVPPRWRNVRTGETVTVEGPFTVTPSEHKAVLRQFVRLDLTAGGEQHVIIIPKADLALVTQVLEGVAA</sequence>
<evidence type="ECO:0000313" key="1">
    <source>
        <dbReference type="EMBL" id="GAA2268174.1"/>
    </source>
</evidence>
<comment type="caution">
    <text evidence="1">The sequence shown here is derived from an EMBL/GenBank/DDBJ whole genome shotgun (WGS) entry which is preliminary data.</text>
</comment>
<dbReference type="RefSeq" id="WP_344639827.1">
    <property type="nucleotide sequence ID" value="NZ_BAAATR010000036.1"/>
</dbReference>
<proteinExistence type="predicted"/>
<gene>
    <name evidence="1" type="ORF">GCM10010430_61810</name>
</gene>
<keyword evidence="2" id="KW-1185">Reference proteome</keyword>
<reference evidence="2" key="1">
    <citation type="journal article" date="2019" name="Int. J. Syst. Evol. Microbiol.">
        <title>The Global Catalogue of Microorganisms (GCM) 10K type strain sequencing project: providing services to taxonomists for standard genome sequencing and annotation.</title>
        <authorList>
            <consortium name="The Broad Institute Genomics Platform"/>
            <consortium name="The Broad Institute Genome Sequencing Center for Infectious Disease"/>
            <person name="Wu L."/>
            <person name="Ma J."/>
        </authorList>
    </citation>
    <scope>NUCLEOTIDE SEQUENCE [LARGE SCALE GENOMIC DNA]</scope>
    <source>
        <strain evidence="2">JCM 7356</strain>
    </source>
</reference>
<evidence type="ECO:0000313" key="2">
    <source>
        <dbReference type="Proteomes" id="UP001500305"/>
    </source>
</evidence>
<protein>
    <submittedName>
        <fullName evidence="1">Uncharacterized protein</fullName>
    </submittedName>
</protein>
<name>A0ABP5RMZ9_9ACTN</name>